<dbReference type="AlphaFoldDB" id="A0A392NGX1"/>
<comment type="caution">
    <text evidence="1">The sequence shown here is derived from an EMBL/GenBank/DDBJ whole genome shotgun (WGS) entry which is preliminary data.</text>
</comment>
<reference evidence="1 2" key="1">
    <citation type="journal article" date="2018" name="Front. Plant Sci.">
        <title>Red Clover (Trifolium pratense) and Zigzag Clover (T. medium) - A Picture of Genomic Similarities and Differences.</title>
        <authorList>
            <person name="Dluhosova J."/>
            <person name="Istvanek J."/>
            <person name="Nedelnik J."/>
            <person name="Repkova J."/>
        </authorList>
    </citation>
    <scope>NUCLEOTIDE SEQUENCE [LARGE SCALE GENOMIC DNA]</scope>
    <source>
        <strain evidence="2">cv. 10/8</strain>
        <tissue evidence="1">Leaf</tissue>
    </source>
</reference>
<organism evidence="1 2">
    <name type="scientific">Trifolium medium</name>
    <dbReference type="NCBI Taxonomy" id="97028"/>
    <lineage>
        <taxon>Eukaryota</taxon>
        <taxon>Viridiplantae</taxon>
        <taxon>Streptophyta</taxon>
        <taxon>Embryophyta</taxon>
        <taxon>Tracheophyta</taxon>
        <taxon>Spermatophyta</taxon>
        <taxon>Magnoliopsida</taxon>
        <taxon>eudicotyledons</taxon>
        <taxon>Gunneridae</taxon>
        <taxon>Pentapetalae</taxon>
        <taxon>rosids</taxon>
        <taxon>fabids</taxon>
        <taxon>Fabales</taxon>
        <taxon>Fabaceae</taxon>
        <taxon>Papilionoideae</taxon>
        <taxon>50 kb inversion clade</taxon>
        <taxon>NPAAA clade</taxon>
        <taxon>Hologalegina</taxon>
        <taxon>IRL clade</taxon>
        <taxon>Trifolieae</taxon>
        <taxon>Trifolium</taxon>
    </lineage>
</organism>
<name>A0A392NGX1_9FABA</name>
<evidence type="ECO:0000313" key="2">
    <source>
        <dbReference type="Proteomes" id="UP000265520"/>
    </source>
</evidence>
<dbReference type="Proteomes" id="UP000265520">
    <property type="component" value="Unassembled WGS sequence"/>
</dbReference>
<sequence length="63" mass="6896">MASCAKYHCRTVYTGAENAHSDIAETIWKPPLEGYVKCNIDASVFSTDCKIGMGAILRDTRGQ</sequence>
<gene>
    <name evidence="1" type="ORF">A2U01_0018780</name>
</gene>
<accession>A0A392NGX1</accession>
<proteinExistence type="predicted"/>
<evidence type="ECO:0000313" key="1">
    <source>
        <dbReference type="EMBL" id="MCH97784.1"/>
    </source>
</evidence>
<protein>
    <submittedName>
        <fullName evidence="1">Uncharacterized protein</fullName>
    </submittedName>
</protein>
<keyword evidence="2" id="KW-1185">Reference proteome</keyword>
<dbReference type="EMBL" id="LXQA010035919">
    <property type="protein sequence ID" value="MCH97784.1"/>
    <property type="molecule type" value="Genomic_DNA"/>
</dbReference>